<name>A0A5C6BBQ0_9PLAN</name>
<gene>
    <name evidence="1" type="ORF">CA54_39320</name>
</gene>
<dbReference type="EMBL" id="SJPP01000002">
    <property type="protein sequence ID" value="TWU08696.1"/>
    <property type="molecule type" value="Genomic_DNA"/>
</dbReference>
<sequence>MGPLTLANGVAQRIPAHSVLAMQIHYTSTGKPEESKISVGFRFARGKVKKELRHILLKNNSFEIPPGDGNHQVTSSQTLEEATHGFYFYTHAHEDLNMNVDLETGHAVK</sequence>
<organism evidence="1 2">
    <name type="scientific">Symmachiella macrocystis</name>
    <dbReference type="NCBI Taxonomy" id="2527985"/>
    <lineage>
        <taxon>Bacteria</taxon>
        <taxon>Pseudomonadati</taxon>
        <taxon>Planctomycetota</taxon>
        <taxon>Planctomycetia</taxon>
        <taxon>Planctomycetales</taxon>
        <taxon>Planctomycetaceae</taxon>
        <taxon>Symmachiella</taxon>
    </lineage>
</organism>
<evidence type="ECO:0000313" key="1">
    <source>
        <dbReference type="EMBL" id="TWU08696.1"/>
    </source>
</evidence>
<accession>A0A5C6BBQ0</accession>
<dbReference type="AlphaFoldDB" id="A0A5C6BBQ0"/>
<keyword evidence="2" id="KW-1185">Reference proteome</keyword>
<evidence type="ECO:0000313" key="2">
    <source>
        <dbReference type="Proteomes" id="UP000320735"/>
    </source>
</evidence>
<dbReference type="RefSeq" id="WP_146372507.1">
    <property type="nucleotide sequence ID" value="NZ_SJPP01000002.1"/>
</dbReference>
<reference evidence="1 2" key="1">
    <citation type="submission" date="2019-02" db="EMBL/GenBank/DDBJ databases">
        <title>Deep-cultivation of Planctomycetes and their phenomic and genomic characterization uncovers novel biology.</title>
        <authorList>
            <person name="Wiegand S."/>
            <person name="Jogler M."/>
            <person name="Boedeker C."/>
            <person name="Pinto D."/>
            <person name="Vollmers J."/>
            <person name="Rivas-Marin E."/>
            <person name="Kohn T."/>
            <person name="Peeters S.H."/>
            <person name="Heuer A."/>
            <person name="Rast P."/>
            <person name="Oberbeckmann S."/>
            <person name="Bunk B."/>
            <person name="Jeske O."/>
            <person name="Meyerdierks A."/>
            <person name="Storesund J.E."/>
            <person name="Kallscheuer N."/>
            <person name="Luecker S."/>
            <person name="Lage O.M."/>
            <person name="Pohl T."/>
            <person name="Merkel B.J."/>
            <person name="Hornburger P."/>
            <person name="Mueller R.-W."/>
            <person name="Bruemmer F."/>
            <person name="Labrenz M."/>
            <person name="Spormann A.M."/>
            <person name="Op Den Camp H."/>
            <person name="Overmann J."/>
            <person name="Amann R."/>
            <person name="Jetten M.S.M."/>
            <person name="Mascher T."/>
            <person name="Medema M.H."/>
            <person name="Devos D.P."/>
            <person name="Kaster A.-K."/>
            <person name="Ovreas L."/>
            <person name="Rohde M."/>
            <person name="Galperin M.Y."/>
            <person name="Jogler C."/>
        </authorList>
    </citation>
    <scope>NUCLEOTIDE SEQUENCE [LARGE SCALE GENOMIC DNA]</scope>
    <source>
        <strain evidence="1 2">CA54</strain>
    </source>
</reference>
<dbReference type="Proteomes" id="UP000320735">
    <property type="component" value="Unassembled WGS sequence"/>
</dbReference>
<comment type="caution">
    <text evidence="1">The sequence shown here is derived from an EMBL/GenBank/DDBJ whole genome shotgun (WGS) entry which is preliminary data.</text>
</comment>
<protein>
    <recommendedName>
        <fullName evidence="3">Copper type II ascorbate-dependent monooxygenase C-terminal domain-containing protein</fullName>
    </recommendedName>
</protein>
<evidence type="ECO:0008006" key="3">
    <source>
        <dbReference type="Google" id="ProtNLM"/>
    </source>
</evidence>
<proteinExistence type="predicted"/>